<dbReference type="Pfam" id="PF06607">
    <property type="entry name" value="Prokineticin"/>
    <property type="match status" value="1"/>
</dbReference>
<gene>
    <name evidence="7" type="ORF">CEXT_318111</name>
</gene>
<dbReference type="InterPro" id="IPR023569">
    <property type="entry name" value="Prokineticin_domain"/>
</dbReference>
<keyword evidence="5" id="KW-0732">Signal</keyword>
<name>A0AAV4YCH4_CAEEX</name>
<protein>
    <recommendedName>
        <fullName evidence="6">Prokineticin domain-containing protein</fullName>
    </recommendedName>
</protein>
<dbReference type="Gene3D" id="2.10.80.10">
    <property type="entry name" value="Lipase, subunit A"/>
    <property type="match status" value="1"/>
</dbReference>
<evidence type="ECO:0000256" key="2">
    <source>
        <dbReference type="ARBA" id="ARBA00022525"/>
    </source>
</evidence>
<feature type="chain" id="PRO_5043551347" description="Prokineticin domain-containing protein" evidence="5">
    <location>
        <begin position="20"/>
        <end position="144"/>
    </location>
</feature>
<proteinExistence type="predicted"/>
<keyword evidence="2" id="KW-0964">Secreted</keyword>
<evidence type="ECO:0000256" key="3">
    <source>
        <dbReference type="ARBA" id="ARBA00023157"/>
    </source>
</evidence>
<comment type="subcellular location">
    <subcellularLocation>
        <location evidence="1">Secreted</location>
    </subcellularLocation>
</comment>
<reference evidence="7 8" key="1">
    <citation type="submission" date="2021-06" db="EMBL/GenBank/DDBJ databases">
        <title>Caerostris extrusa draft genome.</title>
        <authorList>
            <person name="Kono N."/>
            <person name="Arakawa K."/>
        </authorList>
    </citation>
    <scope>NUCLEOTIDE SEQUENCE [LARGE SCALE GENOMIC DNA]</scope>
</reference>
<accession>A0AAV4YCH4</accession>
<dbReference type="SUPFAM" id="SSF57190">
    <property type="entry name" value="Colipase-like"/>
    <property type="match status" value="1"/>
</dbReference>
<comment type="caution">
    <text evidence="7">The sequence shown here is derived from an EMBL/GenBank/DDBJ whole genome shotgun (WGS) entry which is preliminary data.</text>
</comment>
<feature type="region of interest" description="Disordered" evidence="4">
    <location>
        <begin position="99"/>
        <end position="131"/>
    </location>
</feature>
<evidence type="ECO:0000259" key="6">
    <source>
        <dbReference type="Pfam" id="PF06607"/>
    </source>
</evidence>
<evidence type="ECO:0000256" key="1">
    <source>
        <dbReference type="ARBA" id="ARBA00004613"/>
    </source>
</evidence>
<keyword evidence="3" id="KW-1015">Disulfide bond</keyword>
<evidence type="ECO:0000313" key="8">
    <source>
        <dbReference type="Proteomes" id="UP001054945"/>
    </source>
</evidence>
<dbReference type="AlphaFoldDB" id="A0AAV4YCH4"/>
<dbReference type="EMBL" id="BPLR01019013">
    <property type="protein sequence ID" value="GIZ03925.1"/>
    <property type="molecule type" value="Genomic_DNA"/>
</dbReference>
<dbReference type="GO" id="GO:0005576">
    <property type="term" value="C:extracellular region"/>
    <property type="evidence" value="ECO:0007669"/>
    <property type="project" value="UniProtKB-SubCell"/>
</dbReference>
<keyword evidence="8" id="KW-1185">Reference proteome</keyword>
<organism evidence="7 8">
    <name type="scientific">Caerostris extrusa</name>
    <name type="common">Bark spider</name>
    <name type="synonym">Caerostris bankana</name>
    <dbReference type="NCBI Taxonomy" id="172846"/>
    <lineage>
        <taxon>Eukaryota</taxon>
        <taxon>Metazoa</taxon>
        <taxon>Ecdysozoa</taxon>
        <taxon>Arthropoda</taxon>
        <taxon>Chelicerata</taxon>
        <taxon>Arachnida</taxon>
        <taxon>Araneae</taxon>
        <taxon>Araneomorphae</taxon>
        <taxon>Entelegynae</taxon>
        <taxon>Araneoidea</taxon>
        <taxon>Araneidae</taxon>
        <taxon>Caerostris</taxon>
    </lineage>
</organism>
<dbReference type="Proteomes" id="UP001054945">
    <property type="component" value="Unassembled WGS sequence"/>
</dbReference>
<evidence type="ECO:0000256" key="4">
    <source>
        <dbReference type="SAM" id="MobiDB-lite"/>
    </source>
</evidence>
<feature type="domain" description="Prokineticin" evidence="6">
    <location>
        <begin position="15"/>
        <end position="87"/>
    </location>
</feature>
<evidence type="ECO:0000256" key="5">
    <source>
        <dbReference type="SAM" id="SignalP"/>
    </source>
</evidence>
<evidence type="ECO:0000313" key="7">
    <source>
        <dbReference type="EMBL" id="GIZ03925.1"/>
    </source>
</evidence>
<sequence length="144" mass="14325">MNYFLSAIFFSGVLAVVSAQACIEQAECDASQCCAGVPPFGGLCQNFTAEGGKCHLVDRIVPIFGDFYVGPCPCAEGLVCIQQGKHKNNGICQLPPTTAAPTAADDSAADDSAAADSAADDSAAADSAADDSAAAAADESVAAA</sequence>
<feature type="signal peptide" evidence="5">
    <location>
        <begin position="1"/>
        <end position="19"/>
    </location>
</feature>